<protein>
    <submittedName>
        <fullName evidence="1">Uncharacterized protein</fullName>
    </submittedName>
</protein>
<reference evidence="1 2" key="1">
    <citation type="journal article" date="2015" name="Proc. Natl. Acad. Sci. U.S.A.">
        <title>The resurrection genome of Boea hygrometrica: A blueprint for survival of dehydration.</title>
        <authorList>
            <person name="Xiao L."/>
            <person name="Yang G."/>
            <person name="Zhang L."/>
            <person name="Yang X."/>
            <person name="Zhao S."/>
            <person name="Ji Z."/>
            <person name="Zhou Q."/>
            <person name="Hu M."/>
            <person name="Wang Y."/>
            <person name="Chen M."/>
            <person name="Xu Y."/>
            <person name="Jin H."/>
            <person name="Xiao X."/>
            <person name="Hu G."/>
            <person name="Bao F."/>
            <person name="Hu Y."/>
            <person name="Wan P."/>
            <person name="Li L."/>
            <person name="Deng X."/>
            <person name="Kuang T."/>
            <person name="Xiang C."/>
            <person name="Zhu J.K."/>
            <person name="Oliver M.J."/>
            <person name="He Y."/>
        </authorList>
    </citation>
    <scope>NUCLEOTIDE SEQUENCE [LARGE SCALE GENOMIC DNA]</scope>
    <source>
        <strain evidence="2">cv. XS01</strain>
    </source>
</reference>
<evidence type="ECO:0000313" key="2">
    <source>
        <dbReference type="Proteomes" id="UP000250235"/>
    </source>
</evidence>
<sequence>MGGLSRNGCAIDGRCVRAGRALRLDARRLLRAQVVAHIAGWCRAAGSAAGWKRRATWPTTADAAAPRRRALGDAGRTLSTAEARFFARWCAHCRREFFRGGGAAVADRRSGDLVTAGLNSLRV</sequence>
<keyword evidence="2" id="KW-1185">Reference proteome</keyword>
<organism evidence="1 2">
    <name type="scientific">Dorcoceras hygrometricum</name>
    <dbReference type="NCBI Taxonomy" id="472368"/>
    <lineage>
        <taxon>Eukaryota</taxon>
        <taxon>Viridiplantae</taxon>
        <taxon>Streptophyta</taxon>
        <taxon>Embryophyta</taxon>
        <taxon>Tracheophyta</taxon>
        <taxon>Spermatophyta</taxon>
        <taxon>Magnoliopsida</taxon>
        <taxon>eudicotyledons</taxon>
        <taxon>Gunneridae</taxon>
        <taxon>Pentapetalae</taxon>
        <taxon>asterids</taxon>
        <taxon>lamiids</taxon>
        <taxon>Lamiales</taxon>
        <taxon>Gesneriaceae</taxon>
        <taxon>Didymocarpoideae</taxon>
        <taxon>Trichosporeae</taxon>
        <taxon>Loxocarpinae</taxon>
        <taxon>Dorcoceras</taxon>
    </lineage>
</organism>
<accession>A0A2Z6ZS09</accession>
<dbReference type="Proteomes" id="UP000250235">
    <property type="component" value="Unassembled WGS sequence"/>
</dbReference>
<evidence type="ECO:0000313" key="1">
    <source>
        <dbReference type="EMBL" id="KZT75932.1"/>
    </source>
</evidence>
<dbReference type="AlphaFoldDB" id="A0A2Z6ZS09"/>
<dbReference type="EMBL" id="KV174531">
    <property type="protein sequence ID" value="KZT75932.1"/>
    <property type="molecule type" value="Genomic_DNA"/>
</dbReference>
<name>A0A2Z6ZS09_9LAMI</name>
<gene>
    <name evidence="1" type="ORF">F511_47043</name>
</gene>
<proteinExistence type="predicted"/>